<dbReference type="OrthoDB" id="342131at2759"/>
<protein>
    <submittedName>
        <fullName evidence="4">WD repeat protein</fullName>
    </submittedName>
</protein>
<dbReference type="SUPFAM" id="SSF50978">
    <property type="entry name" value="WD40 repeat-like"/>
    <property type="match status" value="1"/>
</dbReference>
<dbReference type="eggNOG" id="KOG1064">
    <property type="taxonomic scope" value="Eukaryota"/>
</dbReference>
<dbReference type="InParanoid" id="V5FG17"/>
<accession>V5FG17</accession>
<dbReference type="HOGENOM" id="CLU_000310_0_1_1"/>
<organism evidence="4 5">
    <name type="scientific">Byssochlamys spectabilis (strain No. 5 / NBRC 109023)</name>
    <name type="common">Paecilomyces variotii</name>
    <dbReference type="NCBI Taxonomy" id="1356009"/>
    <lineage>
        <taxon>Eukaryota</taxon>
        <taxon>Fungi</taxon>
        <taxon>Dikarya</taxon>
        <taxon>Ascomycota</taxon>
        <taxon>Pezizomycotina</taxon>
        <taxon>Eurotiomycetes</taxon>
        <taxon>Eurotiomycetidae</taxon>
        <taxon>Eurotiales</taxon>
        <taxon>Thermoascaceae</taxon>
        <taxon>Paecilomyces</taxon>
    </lineage>
</organism>
<sequence length="1336" mass="149918">MRAVLPGRPPAKLQTLSTAVWEGVRIVAYVSGHALVILGGAQKLLQTIYVDDTESLEAVAIDDSTASIAVCGGQDIFVYRPYGDVRNETLKVRSSASTCPPGWSLEHTFHSEDDAEPIRTLSWGSSNELLAGNSTLALWFLNDDSPRLIWKKKLANTAKFAEFSPDTELIASTGTYDRLVKVWRRLSWGADDARFEVFYLPHPAAVTGVHWRKPCHKEQSMENVLYTLCADNKIRVWVTAEPHSLSALQLWTEIDMDSSIQPRRASLSLKGGRRYGFIVDSRDFTSATERAVQRSTSEKLNPALEHLIEVANKSPEICVVIDDRGHMSAWALENVSSKSKAPANVFNILHVEGTNFSFMSGLSPTEDYAWFHAFSGGKDDSITILAHHFDGRIQWFDSHVDVLFDPTQRKDRLSLRATWSGHTAPIKKIVRNASGHVIVSRTDDNNAMIWKQRRGGPVLSRQSSVQSDEHIHRTCVIGDGEFLINLHHNSISLWDLRSFHGERLAVCDYNSTSKPLCVLTIPTTELDSGVAYVAAIGADMKGIAWELRLPGGKGQSNGQNGTGSYLRQFCTFSLGVEEDISYILSVDPAGPQAKASGFLDVFAADIALSYTHGGTVRTWAAKVDAENCKLDWLLTSTMETGISEPSLASGSSIRKAALVDKDRTHLTIWDTSGAQLEFEEYFSQQDVIRDLDWTSTPDMQSILAVGFPHKVILLSQLRYDYLDSGPSWTQTREIRIRDLTPHPIGDSCWLSSGHLVIGAGNQLFVYDEKIDASDNRLVSDLRIPSHGTSTVDLFEMVSRLNGPLPVYHPQFLAQCILGGKIQLVHAICTNLHKKLKFYTEGDGVDTFLEMPLEDFYDEADVSRKAARKEMQSSVLEYSDEDSHVVDENVAAILNENLTRVTLPQLSSHEQFRLADTIECISTVEKHRRSMDDNAARYLLFFRQHMLRRSQGVANKDRVSWREIVWAFHSGSQDILTDLVGRQFNGKTLWKNAREAGLFMWLSDVSALRTQLEVVARNEYTKTEEKNPVDCTLYYLALKKKNVLQGLWRIANWHREQGATQRLLANNFQDARWKTAALKNAYALLGRRRFEYAAAFFLLADHLRDAAQVCMNQIGDIQLAITITRAYEGDNGPVLKEILEERVLVDAATEGNRWMASWAFWMLNRRDMAVRALVSPVESLIPPSPGSPGSPGLVSLQAKSYLSNDPALVVLYKQLREKTLQTLKGATEIPPKAEWDFVLRNARLYDRMGCDLLALDLVRHWEFLREEHKPPKGLPAEPAEKQVDYRKLLKRRSSLVIADMPMRPNIQEIQPPSAPQKPPPTNFQEPDANSLLDNFGF</sequence>
<dbReference type="FunCoup" id="V5FG17">
    <property type="interactions" value="67"/>
</dbReference>
<dbReference type="PANTHER" id="PTHR13950">
    <property type="entry name" value="RABCONNECTIN-RELATED"/>
    <property type="match status" value="1"/>
</dbReference>
<dbReference type="InterPro" id="IPR015943">
    <property type="entry name" value="WD40/YVTN_repeat-like_dom_sf"/>
</dbReference>
<dbReference type="EMBL" id="BAUL01000168">
    <property type="protein sequence ID" value="GAD96569.1"/>
    <property type="molecule type" value="Genomic_DNA"/>
</dbReference>
<comment type="caution">
    <text evidence="4">The sequence shown here is derived from an EMBL/GenBank/DDBJ whole genome shotgun (WGS) entry which is preliminary data.</text>
</comment>
<evidence type="ECO:0000313" key="5">
    <source>
        <dbReference type="Proteomes" id="UP000018001"/>
    </source>
</evidence>
<dbReference type="PANTHER" id="PTHR13950:SF9">
    <property type="entry name" value="RABCONNECTIN-3A"/>
    <property type="match status" value="1"/>
</dbReference>
<dbReference type="Gene3D" id="2.130.10.10">
    <property type="entry name" value="YVTN repeat-like/Quinoprotein amine dehydrogenase"/>
    <property type="match status" value="2"/>
</dbReference>
<name>V5FG17_BYSSN</name>
<dbReference type="InterPro" id="IPR022033">
    <property type="entry name" value="Rav1p_C"/>
</dbReference>
<keyword evidence="5" id="KW-1185">Reference proteome</keyword>
<dbReference type="InterPro" id="IPR036322">
    <property type="entry name" value="WD40_repeat_dom_sf"/>
</dbReference>
<dbReference type="PROSITE" id="PS50082">
    <property type="entry name" value="WD_REPEATS_2"/>
    <property type="match status" value="1"/>
</dbReference>
<evidence type="ECO:0000256" key="2">
    <source>
        <dbReference type="SAM" id="MobiDB-lite"/>
    </source>
</evidence>
<dbReference type="GO" id="GO:0043291">
    <property type="term" value="C:RAVE complex"/>
    <property type="evidence" value="ECO:0007669"/>
    <property type="project" value="TreeGrafter"/>
</dbReference>
<proteinExistence type="predicted"/>
<dbReference type="InterPro" id="IPR001680">
    <property type="entry name" value="WD40_rpt"/>
</dbReference>
<feature type="repeat" description="WD" evidence="1">
    <location>
        <begin position="419"/>
        <end position="460"/>
    </location>
</feature>
<dbReference type="InterPro" id="IPR052208">
    <property type="entry name" value="DmX-like/RAVE_component"/>
</dbReference>
<keyword evidence="1" id="KW-0853">WD repeat</keyword>
<dbReference type="Pfam" id="PF12234">
    <property type="entry name" value="Rav1p_C"/>
    <property type="match status" value="1"/>
</dbReference>
<feature type="region of interest" description="Disordered" evidence="2">
    <location>
        <begin position="1300"/>
        <end position="1336"/>
    </location>
</feature>
<gene>
    <name evidence="4" type="ORF">PVAR5_5227</name>
</gene>
<feature type="compositionally biased region" description="Pro residues" evidence="2">
    <location>
        <begin position="1311"/>
        <end position="1320"/>
    </location>
</feature>
<evidence type="ECO:0000259" key="3">
    <source>
        <dbReference type="Pfam" id="PF12234"/>
    </source>
</evidence>
<dbReference type="GO" id="GO:0007035">
    <property type="term" value="P:vacuolar acidification"/>
    <property type="evidence" value="ECO:0007669"/>
    <property type="project" value="TreeGrafter"/>
</dbReference>
<dbReference type="SMART" id="SM00320">
    <property type="entry name" value="WD40"/>
    <property type="match status" value="5"/>
</dbReference>
<dbReference type="Proteomes" id="UP000018001">
    <property type="component" value="Unassembled WGS sequence"/>
</dbReference>
<evidence type="ECO:0000256" key="1">
    <source>
        <dbReference type="PROSITE-ProRule" id="PRU00221"/>
    </source>
</evidence>
<evidence type="ECO:0000313" key="4">
    <source>
        <dbReference type="EMBL" id="GAD96569.1"/>
    </source>
</evidence>
<feature type="domain" description="RAVE complex protein Rav1 C-terminal" evidence="3">
    <location>
        <begin position="614"/>
        <end position="1256"/>
    </location>
</feature>
<reference evidence="5" key="1">
    <citation type="journal article" date="2014" name="Genome Announc.">
        <title>Draft genome sequence of the formaldehyde-resistant fungus Byssochlamys spectabilis No. 5 (anamorph Paecilomyces variotii No. 5) (NBRC109023).</title>
        <authorList>
            <person name="Oka T."/>
            <person name="Ekino K."/>
            <person name="Fukuda K."/>
            <person name="Nomura Y."/>
        </authorList>
    </citation>
    <scope>NUCLEOTIDE SEQUENCE [LARGE SCALE GENOMIC DNA]</scope>
    <source>
        <strain evidence="5">No. 5 / NBRC 109023</strain>
    </source>
</reference>